<sequence>MGICSSSESIAVAPIMTAKLILPDGELKEFAWPVKAALVLQPKDAEFFICDADEMEFGGFVSAVSPEEDLCPGQIYFLLPRSMLRQALQPEDLAAIAYNASSALMRAARGGTIPLVFSDARPTPTERTAARSKRRRGGKGRRFEASLSAILE</sequence>
<evidence type="ECO:0000313" key="2">
    <source>
        <dbReference type="EMBL" id="KAK8963348.1"/>
    </source>
</evidence>
<accession>A0ABR2MH85</accession>
<proteinExistence type="predicted"/>
<dbReference type="InterPro" id="IPR025322">
    <property type="entry name" value="PADRE_dom"/>
</dbReference>
<organism evidence="2 3">
    <name type="scientific">Platanthera guangdongensis</name>
    <dbReference type="NCBI Taxonomy" id="2320717"/>
    <lineage>
        <taxon>Eukaryota</taxon>
        <taxon>Viridiplantae</taxon>
        <taxon>Streptophyta</taxon>
        <taxon>Embryophyta</taxon>
        <taxon>Tracheophyta</taxon>
        <taxon>Spermatophyta</taxon>
        <taxon>Magnoliopsida</taxon>
        <taxon>Liliopsida</taxon>
        <taxon>Asparagales</taxon>
        <taxon>Orchidaceae</taxon>
        <taxon>Orchidoideae</taxon>
        <taxon>Orchideae</taxon>
        <taxon>Orchidinae</taxon>
        <taxon>Platanthera</taxon>
    </lineage>
</organism>
<evidence type="ECO:0000313" key="3">
    <source>
        <dbReference type="Proteomes" id="UP001412067"/>
    </source>
</evidence>
<protein>
    <submittedName>
        <fullName evidence="2">Uncharacterized protein</fullName>
    </submittedName>
</protein>
<name>A0ABR2MH85_9ASPA</name>
<dbReference type="Pfam" id="PF14009">
    <property type="entry name" value="PADRE"/>
    <property type="match status" value="1"/>
</dbReference>
<keyword evidence="3" id="KW-1185">Reference proteome</keyword>
<evidence type="ECO:0000256" key="1">
    <source>
        <dbReference type="SAM" id="MobiDB-lite"/>
    </source>
</evidence>
<feature type="region of interest" description="Disordered" evidence="1">
    <location>
        <begin position="120"/>
        <end position="141"/>
    </location>
</feature>
<dbReference type="Proteomes" id="UP001412067">
    <property type="component" value="Unassembled WGS sequence"/>
</dbReference>
<comment type="caution">
    <text evidence="2">The sequence shown here is derived from an EMBL/GenBank/DDBJ whole genome shotgun (WGS) entry which is preliminary data.</text>
</comment>
<reference evidence="2 3" key="1">
    <citation type="journal article" date="2022" name="Nat. Plants">
        <title>Genomes of leafy and leafless Platanthera orchids illuminate the evolution of mycoheterotrophy.</title>
        <authorList>
            <person name="Li M.H."/>
            <person name="Liu K.W."/>
            <person name="Li Z."/>
            <person name="Lu H.C."/>
            <person name="Ye Q.L."/>
            <person name="Zhang D."/>
            <person name="Wang J.Y."/>
            <person name="Li Y.F."/>
            <person name="Zhong Z.M."/>
            <person name="Liu X."/>
            <person name="Yu X."/>
            <person name="Liu D.K."/>
            <person name="Tu X.D."/>
            <person name="Liu B."/>
            <person name="Hao Y."/>
            <person name="Liao X.Y."/>
            <person name="Jiang Y.T."/>
            <person name="Sun W.H."/>
            <person name="Chen J."/>
            <person name="Chen Y.Q."/>
            <person name="Ai Y."/>
            <person name="Zhai J.W."/>
            <person name="Wu S.S."/>
            <person name="Zhou Z."/>
            <person name="Hsiao Y.Y."/>
            <person name="Wu W.L."/>
            <person name="Chen Y.Y."/>
            <person name="Lin Y.F."/>
            <person name="Hsu J.L."/>
            <person name="Li C.Y."/>
            <person name="Wang Z.W."/>
            <person name="Zhao X."/>
            <person name="Zhong W.Y."/>
            <person name="Ma X.K."/>
            <person name="Ma L."/>
            <person name="Huang J."/>
            <person name="Chen G.Z."/>
            <person name="Huang M.Z."/>
            <person name="Huang L."/>
            <person name="Peng D.H."/>
            <person name="Luo Y.B."/>
            <person name="Zou S.Q."/>
            <person name="Chen S.P."/>
            <person name="Lan S."/>
            <person name="Tsai W.C."/>
            <person name="Van de Peer Y."/>
            <person name="Liu Z.J."/>
        </authorList>
    </citation>
    <scope>NUCLEOTIDE SEQUENCE [LARGE SCALE GENOMIC DNA]</scope>
    <source>
        <strain evidence="2">Lor288</strain>
    </source>
</reference>
<dbReference type="EMBL" id="JBBWWR010000007">
    <property type="protein sequence ID" value="KAK8963348.1"/>
    <property type="molecule type" value="Genomic_DNA"/>
</dbReference>
<gene>
    <name evidence="2" type="ORF">KSP40_PGU021841</name>
</gene>
<feature type="compositionally biased region" description="Basic residues" evidence="1">
    <location>
        <begin position="130"/>
        <end position="140"/>
    </location>
</feature>
<dbReference type="PANTHER" id="PTHR33052">
    <property type="entry name" value="DUF4228 DOMAIN PROTEIN-RELATED"/>
    <property type="match status" value="1"/>
</dbReference>